<accession>A0AAV0ILR0</accession>
<protein>
    <recommendedName>
        <fullName evidence="5">Water stress and hypersensitive response domain-containing protein</fullName>
    </recommendedName>
</protein>
<evidence type="ECO:0000256" key="1">
    <source>
        <dbReference type="ARBA" id="ARBA00004167"/>
    </source>
</evidence>
<evidence type="ECO:0000256" key="2">
    <source>
        <dbReference type="ARBA" id="ARBA00022692"/>
    </source>
</evidence>
<dbReference type="InterPro" id="IPR004864">
    <property type="entry name" value="LEA_2"/>
</dbReference>
<keyword evidence="7" id="KW-1185">Reference proteome</keyword>
<dbReference type="InterPro" id="IPR013990">
    <property type="entry name" value="WHy-dom"/>
</dbReference>
<dbReference type="AlphaFoldDB" id="A0AAV0ILR0"/>
<comment type="subcellular location">
    <subcellularLocation>
        <location evidence="1">Membrane</location>
        <topology evidence="1">Single-pass membrane protein</topology>
    </subcellularLocation>
</comment>
<dbReference type="EMBL" id="CAMGYJ010000004">
    <property type="protein sequence ID" value="CAI0398328.1"/>
    <property type="molecule type" value="Genomic_DNA"/>
</dbReference>
<feature type="domain" description="Water stress and hypersensitive response" evidence="5">
    <location>
        <begin position="42"/>
        <end position="156"/>
    </location>
</feature>
<comment type="caution">
    <text evidence="6">The sequence shown here is derived from an EMBL/GenBank/DDBJ whole genome shotgun (WGS) entry which is preliminary data.</text>
</comment>
<dbReference type="InterPro" id="IPR044839">
    <property type="entry name" value="NDR1-like"/>
</dbReference>
<dbReference type="Pfam" id="PF03168">
    <property type="entry name" value="LEA_2"/>
    <property type="match status" value="1"/>
</dbReference>
<evidence type="ECO:0000259" key="5">
    <source>
        <dbReference type="SMART" id="SM00769"/>
    </source>
</evidence>
<keyword evidence="4" id="KW-0472">Membrane</keyword>
<dbReference type="GO" id="GO:0098542">
    <property type="term" value="P:defense response to other organism"/>
    <property type="evidence" value="ECO:0007669"/>
    <property type="project" value="InterPro"/>
</dbReference>
<sequence length="190" mass="20825">MGTRKRPQWSWASFLAGGASAAAAAALLRAKPQDPTFHLISINLSSFKLNFPVLDADLTLTVHVANPNVVPVHYSAATLSIYYDGSLLGSARVEAGSQPARSCRLIRLPGRLDGLELAQHAKRLLNDVASREMVLDARVDVGGTAKVLWWWDHRFAVHVESKVTVDPLLLDVVDQENKSKIDLFTCLDSR</sequence>
<dbReference type="PANTHER" id="PTHR31234">
    <property type="entry name" value="LATE EMBRYOGENESIS ABUNDANT (LEA) HYDROXYPROLINE-RICH GLYCOPROTEIN FAMILY"/>
    <property type="match status" value="1"/>
</dbReference>
<dbReference type="SUPFAM" id="SSF117070">
    <property type="entry name" value="LEA14-like"/>
    <property type="match status" value="1"/>
</dbReference>
<evidence type="ECO:0000256" key="4">
    <source>
        <dbReference type="ARBA" id="ARBA00023136"/>
    </source>
</evidence>
<evidence type="ECO:0000256" key="3">
    <source>
        <dbReference type="ARBA" id="ARBA00022989"/>
    </source>
</evidence>
<organism evidence="6 7">
    <name type="scientific">Linum tenue</name>
    <dbReference type="NCBI Taxonomy" id="586396"/>
    <lineage>
        <taxon>Eukaryota</taxon>
        <taxon>Viridiplantae</taxon>
        <taxon>Streptophyta</taxon>
        <taxon>Embryophyta</taxon>
        <taxon>Tracheophyta</taxon>
        <taxon>Spermatophyta</taxon>
        <taxon>Magnoliopsida</taxon>
        <taxon>eudicotyledons</taxon>
        <taxon>Gunneridae</taxon>
        <taxon>Pentapetalae</taxon>
        <taxon>rosids</taxon>
        <taxon>fabids</taxon>
        <taxon>Malpighiales</taxon>
        <taxon>Linaceae</taxon>
        <taxon>Linum</taxon>
    </lineage>
</organism>
<name>A0AAV0ILR0_9ROSI</name>
<gene>
    <name evidence="6" type="ORF">LITE_LOCUS9862</name>
</gene>
<evidence type="ECO:0000313" key="7">
    <source>
        <dbReference type="Proteomes" id="UP001154282"/>
    </source>
</evidence>
<keyword evidence="3" id="KW-1133">Transmembrane helix</keyword>
<evidence type="ECO:0000313" key="6">
    <source>
        <dbReference type="EMBL" id="CAI0398328.1"/>
    </source>
</evidence>
<dbReference type="GO" id="GO:0009269">
    <property type="term" value="P:response to desiccation"/>
    <property type="evidence" value="ECO:0007669"/>
    <property type="project" value="InterPro"/>
</dbReference>
<dbReference type="Gene3D" id="2.60.40.1820">
    <property type="match status" value="1"/>
</dbReference>
<dbReference type="SMART" id="SM00769">
    <property type="entry name" value="WHy"/>
    <property type="match status" value="1"/>
</dbReference>
<reference evidence="6" key="1">
    <citation type="submission" date="2022-08" db="EMBL/GenBank/DDBJ databases">
        <authorList>
            <person name="Gutierrez-Valencia J."/>
        </authorList>
    </citation>
    <scope>NUCLEOTIDE SEQUENCE</scope>
</reference>
<keyword evidence="2" id="KW-0812">Transmembrane</keyword>
<dbReference type="GO" id="GO:0016020">
    <property type="term" value="C:membrane"/>
    <property type="evidence" value="ECO:0007669"/>
    <property type="project" value="UniProtKB-SubCell"/>
</dbReference>
<proteinExistence type="predicted"/>
<dbReference type="PANTHER" id="PTHR31234:SF2">
    <property type="entry name" value="OS05G0199100 PROTEIN"/>
    <property type="match status" value="1"/>
</dbReference>
<dbReference type="Proteomes" id="UP001154282">
    <property type="component" value="Unassembled WGS sequence"/>
</dbReference>